<evidence type="ECO:0000313" key="10">
    <source>
        <dbReference type="Proteomes" id="UP000318878"/>
    </source>
</evidence>
<comment type="similarity">
    <text evidence="2">Belongs to the ABC-4 integral membrane protein family. LolC/E subfamily.</text>
</comment>
<dbReference type="InterPro" id="IPR051447">
    <property type="entry name" value="Lipoprotein-release_system"/>
</dbReference>
<proteinExistence type="inferred from homology"/>
<evidence type="ECO:0000256" key="2">
    <source>
        <dbReference type="ARBA" id="ARBA00005236"/>
    </source>
</evidence>
<feature type="transmembrane region" description="Helical" evidence="7">
    <location>
        <begin position="715"/>
        <end position="739"/>
    </location>
</feature>
<dbReference type="PANTHER" id="PTHR30489:SF0">
    <property type="entry name" value="LIPOPROTEIN-RELEASING SYSTEM TRANSMEMBRANE PROTEIN LOLE"/>
    <property type="match status" value="1"/>
</dbReference>
<evidence type="ECO:0000313" key="9">
    <source>
        <dbReference type="EMBL" id="TWT32850.1"/>
    </source>
</evidence>
<evidence type="ECO:0000256" key="7">
    <source>
        <dbReference type="SAM" id="Phobius"/>
    </source>
</evidence>
<dbReference type="PANTHER" id="PTHR30489">
    <property type="entry name" value="LIPOPROTEIN-RELEASING SYSTEM TRANSMEMBRANE PROTEIN LOLE"/>
    <property type="match status" value="1"/>
</dbReference>
<dbReference type="Pfam" id="PF02687">
    <property type="entry name" value="FtsX"/>
    <property type="match status" value="2"/>
</dbReference>
<name>A0A5C5V463_9BACT</name>
<feature type="transmembrane region" description="Helical" evidence="7">
    <location>
        <begin position="314"/>
        <end position="337"/>
    </location>
</feature>
<evidence type="ECO:0000256" key="5">
    <source>
        <dbReference type="ARBA" id="ARBA00022989"/>
    </source>
</evidence>
<keyword evidence="6 7" id="KW-0472">Membrane</keyword>
<feature type="transmembrane region" description="Helical" evidence="7">
    <location>
        <begin position="659"/>
        <end position="682"/>
    </location>
</feature>
<comment type="caution">
    <text evidence="9">The sequence shown here is derived from an EMBL/GenBank/DDBJ whole genome shotgun (WGS) entry which is preliminary data.</text>
</comment>
<organism evidence="9 10">
    <name type="scientific">Blastopirellula retiformator</name>
    <dbReference type="NCBI Taxonomy" id="2527970"/>
    <lineage>
        <taxon>Bacteria</taxon>
        <taxon>Pseudomonadati</taxon>
        <taxon>Planctomycetota</taxon>
        <taxon>Planctomycetia</taxon>
        <taxon>Pirellulales</taxon>
        <taxon>Pirellulaceae</taxon>
        <taxon>Blastopirellula</taxon>
    </lineage>
</organism>
<comment type="subcellular location">
    <subcellularLocation>
        <location evidence="1">Cell membrane</location>
        <topology evidence="1">Multi-pass membrane protein</topology>
    </subcellularLocation>
</comment>
<dbReference type="OrthoDB" id="5137249at2"/>
<feature type="transmembrane region" description="Helical" evidence="7">
    <location>
        <begin position="435"/>
        <end position="455"/>
    </location>
</feature>
<accession>A0A5C5V463</accession>
<evidence type="ECO:0000256" key="1">
    <source>
        <dbReference type="ARBA" id="ARBA00004651"/>
    </source>
</evidence>
<dbReference type="GO" id="GO:0044874">
    <property type="term" value="P:lipoprotein localization to outer membrane"/>
    <property type="evidence" value="ECO:0007669"/>
    <property type="project" value="TreeGrafter"/>
</dbReference>
<feature type="domain" description="ABC3 transporter permease C-terminal" evidence="8">
    <location>
        <begin position="664"/>
        <end position="781"/>
    </location>
</feature>
<feature type="domain" description="ABC3 transporter permease C-terminal" evidence="8">
    <location>
        <begin position="269"/>
        <end position="379"/>
    </location>
</feature>
<sequence>MSMLDRKLARDLLQSRGLLLAIVSIMTLGIGLFVGMQSTYHSLSEAKQRYYANCRVADFWVDLKKLPLAEVDAVRRMEGIRQLQPRIQFAATVDLDNRVKPLNGLVIAMPERRQPVLNDVMMVRGSYFTGRRENEVVINDKFAAANRISPGDWIHLLMNDRRQEFFVVGTAISAEFTYLLGPGALTPDPENFGVFYVPQRFAEDAYDFSGAANQLVGAVAPETNLDRLLDDIELELDPYGVFSATPLKDYTSNYYISNEIEQLATFATFLPSVFLAVAALVLNVLMTRLARQQRVVVGTFKAIGYSDWTLFLHFLKYGAAVGIAGAIGGSALGMLLTQGMTAQYQTLFQFPDLRAEFFLGTHLTGLAVSLVCSILGSLYGARSMLILKPVEAMRSEPPKHSGRIWLEHFPWIWNQLSSPWRAALRGMMRNRVRTGVAIFASMTGASILVAGLMMYEATDYFIRVQFEEIIRSDVDLSFKEVVDQAAINELRRLPGADLAEPTFNVACTLENGVHKKRSGVLGIIPSASLTSPRNQAGEPIKVPEVGLTLDRQLAEILDVGRGDLLVLRPVQGDQTPKTVPVAQICDGMFGLSCYADIHYLNQLRGEEFAASGAQLKVNPAPGKIDQLYRELKRMPAIESVNARIDMIRNMRDTFVQAQLVMIFSIVLFAGIIFFGSVLNATLINLSEREREAATLGAIGYTRWEIGAMFLRESMLANVIGTLLGFPLGYQLVVLMTYTIDKDLVRFPVVTATWIYVAGCVASVSFALLAHAVVQRRINTMNLLDALQVKE</sequence>
<dbReference type="GO" id="GO:0098797">
    <property type="term" value="C:plasma membrane protein complex"/>
    <property type="evidence" value="ECO:0007669"/>
    <property type="project" value="TreeGrafter"/>
</dbReference>
<keyword evidence="5 7" id="KW-1133">Transmembrane helix</keyword>
<feature type="transmembrane region" description="Helical" evidence="7">
    <location>
        <begin position="263"/>
        <end position="285"/>
    </location>
</feature>
<evidence type="ECO:0000256" key="3">
    <source>
        <dbReference type="ARBA" id="ARBA00022475"/>
    </source>
</evidence>
<evidence type="ECO:0000256" key="6">
    <source>
        <dbReference type="ARBA" id="ARBA00023136"/>
    </source>
</evidence>
<keyword evidence="10" id="KW-1185">Reference proteome</keyword>
<dbReference type="EMBL" id="SJPF01000003">
    <property type="protein sequence ID" value="TWT32850.1"/>
    <property type="molecule type" value="Genomic_DNA"/>
</dbReference>
<dbReference type="AlphaFoldDB" id="A0A5C5V463"/>
<feature type="transmembrane region" description="Helical" evidence="7">
    <location>
        <begin position="357"/>
        <end position="379"/>
    </location>
</feature>
<gene>
    <name evidence="9" type="ORF">Enr8_26570</name>
</gene>
<keyword evidence="4 7" id="KW-0812">Transmembrane</keyword>
<keyword evidence="3" id="KW-1003">Cell membrane</keyword>
<evidence type="ECO:0000259" key="8">
    <source>
        <dbReference type="Pfam" id="PF02687"/>
    </source>
</evidence>
<protein>
    <submittedName>
        <fullName evidence="9">FtsX-like permease family protein</fullName>
    </submittedName>
</protein>
<reference evidence="9 10" key="1">
    <citation type="submission" date="2019-02" db="EMBL/GenBank/DDBJ databases">
        <title>Deep-cultivation of Planctomycetes and their phenomic and genomic characterization uncovers novel biology.</title>
        <authorList>
            <person name="Wiegand S."/>
            <person name="Jogler M."/>
            <person name="Boedeker C."/>
            <person name="Pinto D."/>
            <person name="Vollmers J."/>
            <person name="Rivas-Marin E."/>
            <person name="Kohn T."/>
            <person name="Peeters S.H."/>
            <person name="Heuer A."/>
            <person name="Rast P."/>
            <person name="Oberbeckmann S."/>
            <person name="Bunk B."/>
            <person name="Jeske O."/>
            <person name="Meyerdierks A."/>
            <person name="Storesund J.E."/>
            <person name="Kallscheuer N."/>
            <person name="Luecker S."/>
            <person name="Lage O.M."/>
            <person name="Pohl T."/>
            <person name="Merkel B.J."/>
            <person name="Hornburger P."/>
            <person name="Mueller R.-W."/>
            <person name="Bruemmer F."/>
            <person name="Labrenz M."/>
            <person name="Spormann A.M."/>
            <person name="Op Den Camp H."/>
            <person name="Overmann J."/>
            <person name="Amann R."/>
            <person name="Jetten M.S.M."/>
            <person name="Mascher T."/>
            <person name="Medema M.H."/>
            <person name="Devos D.P."/>
            <person name="Kaster A.-K."/>
            <person name="Ovreas L."/>
            <person name="Rohde M."/>
            <person name="Galperin M.Y."/>
            <person name="Jogler C."/>
        </authorList>
    </citation>
    <scope>NUCLEOTIDE SEQUENCE [LARGE SCALE GENOMIC DNA]</scope>
    <source>
        <strain evidence="9 10">Enr8</strain>
    </source>
</reference>
<feature type="transmembrane region" description="Helical" evidence="7">
    <location>
        <begin position="12"/>
        <end position="34"/>
    </location>
</feature>
<dbReference type="InterPro" id="IPR003838">
    <property type="entry name" value="ABC3_permease_C"/>
</dbReference>
<evidence type="ECO:0000256" key="4">
    <source>
        <dbReference type="ARBA" id="ARBA00022692"/>
    </source>
</evidence>
<dbReference type="Proteomes" id="UP000318878">
    <property type="component" value="Unassembled WGS sequence"/>
</dbReference>
<feature type="transmembrane region" description="Helical" evidence="7">
    <location>
        <begin position="751"/>
        <end position="773"/>
    </location>
</feature>